<dbReference type="RefSeq" id="WP_022614004.1">
    <property type="nucleotide sequence ID" value="NZ_LK391965.1"/>
</dbReference>
<dbReference type="InterPro" id="IPR036188">
    <property type="entry name" value="FAD/NAD-bd_sf"/>
</dbReference>
<keyword evidence="2" id="KW-0285">Flavoprotein</keyword>
<dbReference type="InterPro" id="IPR000172">
    <property type="entry name" value="GMC_OxRdtase_N"/>
</dbReference>
<keyword evidence="3" id="KW-0274">FAD</keyword>
<feature type="domain" description="Glucose-methanol-choline oxidoreductase C-terminal" evidence="7">
    <location>
        <begin position="414"/>
        <end position="532"/>
    </location>
</feature>
<dbReference type="PRINTS" id="PR00411">
    <property type="entry name" value="PNDRDTASEI"/>
</dbReference>
<dbReference type="AlphaFoldDB" id="A0AAV2W0J6"/>
<accession>A0AAV2W0J6</accession>
<dbReference type="SUPFAM" id="SSF51905">
    <property type="entry name" value="FAD/NAD(P)-binding domain"/>
    <property type="match status" value="1"/>
</dbReference>
<dbReference type="Gene3D" id="3.50.50.60">
    <property type="entry name" value="FAD/NAD(P)-binding domain"/>
    <property type="match status" value="2"/>
</dbReference>
<sequence>MSKRVKESEIADVVIIGSGPSGSVAARYLVKAGMSVVTLEQGDWVDPGEYPGDKPEFELAGGKQWHPAPNIRDRERDYPINTTESDIEPLMASAVGGSGTIWAGHWVPFLPSDFKVRTLDGVADDWPFTYEDLLPHLLAVEHDIGLSGTGGNPAYPPQSGYPTPNIPIGKVGNRLAQGLDKLGWHWWPGSNAIPSVPYNGLNPCARRGTCMFGCNEKAKWSPDLALFPEAIRGGLKLISGARVREIEYDDDKQRVTGAIYIDKNGRERRQRGKVVILCANTIGTPRILLNSISKTFPNGLANNSGLVGKRLMMHPFGLVMGHFPDDLQSWQGPSGMLIDSFEFYETDESRGFVRGAKWGGMSGGGPLSAKGFVGSEVFKDGGKVEDAWGNNWHDMIERRFGRTGLYAIIGEDLPEESNQVTIDSDLTDSDGIPAPKIVYKTSENSTRLLDFHNARAEEALLAAGAIETQVCPQMRESGWHLLGTAKMGNERENAVVNQWGQAHDVPNLFIFDGSTFPTSGGVNPTATIMAVAHRQTMHIIREARNVEVS</sequence>
<evidence type="ECO:0000256" key="4">
    <source>
        <dbReference type="ARBA" id="ARBA00023002"/>
    </source>
</evidence>
<evidence type="ECO:0000313" key="8">
    <source>
        <dbReference type="EMBL" id="CCO50107.1"/>
    </source>
</evidence>
<dbReference type="SUPFAM" id="SSF54373">
    <property type="entry name" value="FAD-linked reductases, C-terminal domain"/>
    <property type="match status" value="1"/>
</dbReference>
<feature type="region of interest" description="Disordered" evidence="5">
    <location>
        <begin position="55"/>
        <end position="75"/>
    </location>
</feature>
<name>A0AAV2W0J6_9VIBR</name>
<gene>
    <name evidence="8" type="ORF">VIBNISOn1_970131</name>
</gene>
<evidence type="ECO:0000256" key="1">
    <source>
        <dbReference type="ARBA" id="ARBA00010790"/>
    </source>
</evidence>
<dbReference type="PANTHER" id="PTHR46056:SF12">
    <property type="entry name" value="LONG-CHAIN-ALCOHOL OXIDASE"/>
    <property type="match status" value="1"/>
</dbReference>
<dbReference type="Pfam" id="PF13450">
    <property type="entry name" value="NAD_binding_8"/>
    <property type="match status" value="1"/>
</dbReference>
<dbReference type="GO" id="GO:0071949">
    <property type="term" value="F:FAD binding"/>
    <property type="evidence" value="ECO:0007669"/>
    <property type="project" value="InterPro"/>
</dbReference>
<protein>
    <submittedName>
        <fullName evidence="8">Choline dehydrogenase and related flavoprotein</fullName>
    </submittedName>
</protein>
<evidence type="ECO:0000256" key="2">
    <source>
        <dbReference type="ARBA" id="ARBA00022630"/>
    </source>
</evidence>
<dbReference type="EMBL" id="CAOF01000194">
    <property type="protein sequence ID" value="CCO50107.1"/>
    <property type="molecule type" value="Genomic_DNA"/>
</dbReference>
<dbReference type="Proteomes" id="UP000018211">
    <property type="component" value="Unassembled WGS sequence"/>
</dbReference>
<reference evidence="8 9" key="1">
    <citation type="journal article" date="2013" name="ISME J.">
        <title>Comparative genomics of pathogenic lineages of Vibrio nigripulchritudo identifies virulence-associated traits.</title>
        <authorList>
            <person name="Goudenege D."/>
            <person name="Labreuche Y."/>
            <person name="Krin E."/>
            <person name="Ansquer D."/>
            <person name="Mangenot S."/>
            <person name="Calteau A."/>
            <person name="Medigue C."/>
            <person name="Mazel D."/>
            <person name="Polz M.F."/>
            <person name="Le Roux F."/>
        </authorList>
    </citation>
    <scope>NUCLEOTIDE SEQUENCE [LARGE SCALE GENOMIC DNA]</scope>
    <source>
        <strain evidence="8 9">SOn1</strain>
    </source>
</reference>
<evidence type="ECO:0000259" key="7">
    <source>
        <dbReference type="Pfam" id="PF05199"/>
    </source>
</evidence>
<comment type="similarity">
    <text evidence="1">Belongs to the GMC oxidoreductase family.</text>
</comment>
<comment type="caution">
    <text evidence="8">The sequence shown here is derived from an EMBL/GenBank/DDBJ whole genome shotgun (WGS) entry which is preliminary data.</text>
</comment>
<proteinExistence type="inferred from homology"/>
<dbReference type="GO" id="GO:0016614">
    <property type="term" value="F:oxidoreductase activity, acting on CH-OH group of donors"/>
    <property type="evidence" value="ECO:0007669"/>
    <property type="project" value="InterPro"/>
</dbReference>
<evidence type="ECO:0000256" key="5">
    <source>
        <dbReference type="SAM" id="MobiDB-lite"/>
    </source>
</evidence>
<evidence type="ECO:0000313" key="9">
    <source>
        <dbReference type="Proteomes" id="UP000018211"/>
    </source>
</evidence>
<evidence type="ECO:0000259" key="6">
    <source>
        <dbReference type="Pfam" id="PF00732"/>
    </source>
</evidence>
<organism evidence="8 9">
    <name type="scientific">Vibrio nigripulchritudo SOn1</name>
    <dbReference type="NCBI Taxonomy" id="1238450"/>
    <lineage>
        <taxon>Bacteria</taxon>
        <taxon>Pseudomonadati</taxon>
        <taxon>Pseudomonadota</taxon>
        <taxon>Gammaproteobacteria</taxon>
        <taxon>Vibrionales</taxon>
        <taxon>Vibrionaceae</taxon>
        <taxon>Vibrio</taxon>
    </lineage>
</organism>
<dbReference type="Pfam" id="PF05199">
    <property type="entry name" value="GMC_oxred_C"/>
    <property type="match status" value="1"/>
</dbReference>
<dbReference type="InterPro" id="IPR007867">
    <property type="entry name" value="GMC_OxRtase_C"/>
</dbReference>
<dbReference type="PANTHER" id="PTHR46056">
    <property type="entry name" value="LONG-CHAIN-ALCOHOL OXIDASE"/>
    <property type="match status" value="1"/>
</dbReference>
<dbReference type="Pfam" id="PF00732">
    <property type="entry name" value="GMC_oxred_N"/>
    <property type="match status" value="1"/>
</dbReference>
<feature type="domain" description="Glucose-methanol-choline oxidoreductase N-terminal" evidence="6">
    <location>
        <begin position="201"/>
        <end position="315"/>
    </location>
</feature>
<evidence type="ECO:0000256" key="3">
    <source>
        <dbReference type="ARBA" id="ARBA00022827"/>
    </source>
</evidence>
<keyword evidence="4" id="KW-0560">Oxidoreductase</keyword>